<evidence type="ECO:0000313" key="4">
    <source>
        <dbReference type="EMBL" id="QCI80569.1"/>
    </source>
</evidence>
<keyword evidence="3" id="KW-1133">Transmembrane helix</keyword>
<comment type="subcellular location">
    <subcellularLocation>
        <location evidence="1">Secreted</location>
    </subcellularLocation>
</comment>
<keyword evidence="3" id="KW-0812">Transmembrane</keyword>
<evidence type="ECO:0000256" key="3">
    <source>
        <dbReference type="SAM" id="Phobius"/>
    </source>
</evidence>
<keyword evidence="5" id="KW-1185">Reference proteome</keyword>
<dbReference type="InterPro" id="IPR011049">
    <property type="entry name" value="Serralysin-like_metalloprot_C"/>
</dbReference>
<dbReference type="InterPro" id="IPR001343">
    <property type="entry name" value="Hemolysn_Ca-bd"/>
</dbReference>
<feature type="transmembrane region" description="Helical" evidence="3">
    <location>
        <begin position="85"/>
        <end position="104"/>
    </location>
</feature>
<keyword evidence="3" id="KW-0472">Membrane</keyword>
<dbReference type="PANTHER" id="PTHR38340:SF1">
    <property type="entry name" value="S-LAYER PROTEIN"/>
    <property type="match status" value="1"/>
</dbReference>
<accession>A0A4D7BZ10</accession>
<dbReference type="EMBL" id="CP039704">
    <property type="protein sequence ID" value="QCI80569.1"/>
    <property type="molecule type" value="Genomic_DNA"/>
</dbReference>
<dbReference type="PANTHER" id="PTHR38340">
    <property type="entry name" value="S-LAYER PROTEIN"/>
    <property type="match status" value="1"/>
</dbReference>
<dbReference type="GO" id="GO:0005509">
    <property type="term" value="F:calcium ion binding"/>
    <property type="evidence" value="ECO:0007669"/>
    <property type="project" value="InterPro"/>
</dbReference>
<dbReference type="Pfam" id="PF00353">
    <property type="entry name" value="HemolysinCabind"/>
    <property type="match status" value="2"/>
</dbReference>
<dbReference type="GO" id="GO:0005576">
    <property type="term" value="C:extracellular region"/>
    <property type="evidence" value="ECO:0007669"/>
    <property type="project" value="UniProtKB-SubCell"/>
</dbReference>
<keyword evidence="2" id="KW-0964">Secreted</keyword>
<gene>
    <name evidence="4" type="ORF">E6W36_11660</name>
</gene>
<dbReference type="PRINTS" id="PR00313">
    <property type="entry name" value="CABNDNGRPT"/>
</dbReference>
<name>A0A4D7BZ10_9SPHN</name>
<proteinExistence type="predicted"/>
<protein>
    <recommendedName>
        <fullName evidence="6">Calcium-binding protein</fullName>
    </recommendedName>
</protein>
<dbReference type="KEGG" id="hgn:E6W36_11660"/>
<organism evidence="4 5">
    <name type="scientific">Hankyongella ginsenosidimutans</name>
    <dbReference type="NCBI Taxonomy" id="1763828"/>
    <lineage>
        <taxon>Bacteria</taxon>
        <taxon>Pseudomonadati</taxon>
        <taxon>Pseudomonadota</taxon>
        <taxon>Alphaproteobacteria</taxon>
        <taxon>Sphingomonadales</taxon>
        <taxon>Sphingomonadaceae</taxon>
        <taxon>Hankyongella</taxon>
    </lineage>
</organism>
<dbReference type="SUPFAM" id="SSF51120">
    <property type="entry name" value="beta-Roll"/>
    <property type="match status" value="1"/>
</dbReference>
<evidence type="ECO:0000256" key="2">
    <source>
        <dbReference type="ARBA" id="ARBA00022525"/>
    </source>
</evidence>
<sequence length="127" mass="13373">MFVRIDLSKNSVKASSIENITGSDYHDYITGNNSANRISGGLGDDTIGGGGGNDWLEGGAGHNTIEGGDGQDQILVEMMVMNYTAARVMIVFLVGTIMMCLMVAPGRTISMAAADPTRSITDPRMLA</sequence>
<evidence type="ECO:0008006" key="6">
    <source>
        <dbReference type="Google" id="ProtNLM"/>
    </source>
</evidence>
<dbReference type="Proteomes" id="UP000298714">
    <property type="component" value="Chromosome"/>
</dbReference>
<reference evidence="5" key="1">
    <citation type="submission" date="2019-04" db="EMBL/GenBank/DDBJ databases">
        <title>Complete genome sequence of Sphingomonas sp. W1-2-3.</title>
        <authorList>
            <person name="Im W.T."/>
        </authorList>
    </citation>
    <scope>NUCLEOTIDE SEQUENCE [LARGE SCALE GENOMIC DNA]</scope>
    <source>
        <strain evidence="5">W1-2-3</strain>
    </source>
</reference>
<evidence type="ECO:0000313" key="5">
    <source>
        <dbReference type="Proteomes" id="UP000298714"/>
    </source>
</evidence>
<dbReference type="AlphaFoldDB" id="A0A4D7BZ10"/>
<evidence type="ECO:0000256" key="1">
    <source>
        <dbReference type="ARBA" id="ARBA00004613"/>
    </source>
</evidence>
<dbReference type="Gene3D" id="2.150.10.10">
    <property type="entry name" value="Serralysin-like metalloprotease, C-terminal"/>
    <property type="match status" value="1"/>
</dbReference>
<dbReference type="InterPro" id="IPR050557">
    <property type="entry name" value="RTX_toxin/Mannuronan_C5-epim"/>
</dbReference>